<dbReference type="Proteomes" id="UP000257706">
    <property type="component" value="Unassembled WGS sequence"/>
</dbReference>
<evidence type="ECO:0000313" key="5">
    <source>
        <dbReference type="Proteomes" id="UP000257706"/>
    </source>
</evidence>
<evidence type="ECO:0000256" key="2">
    <source>
        <dbReference type="ARBA" id="ARBA00023315"/>
    </source>
</evidence>
<accession>A0A3B9INQ2</accession>
<dbReference type="SUPFAM" id="SSF55729">
    <property type="entry name" value="Acyl-CoA N-acyltransferases (Nat)"/>
    <property type="match status" value="1"/>
</dbReference>
<reference evidence="4 5" key="1">
    <citation type="journal article" date="2018" name="Nat. Biotechnol.">
        <title>A standardized bacterial taxonomy based on genome phylogeny substantially revises the tree of life.</title>
        <authorList>
            <person name="Parks D.H."/>
            <person name="Chuvochina M."/>
            <person name="Waite D.W."/>
            <person name="Rinke C."/>
            <person name="Skarshewski A."/>
            <person name="Chaumeil P.A."/>
            <person name="Hugenholtz P."/>
        </authorList>
    </citation>
    <scope>NUCLEOTIDE SEQUENCE [LARGE SCALE GENOMIC DNA]</scope>
    <source>
        <strain evidence="4">UBA8739</strain>
    </source>
</reference>
<dbReference type="InterPro" id="IPR050832">
    <property type="entry name" value="Bact_Acetyltransf"/>
</dbReference>
<gene>
    <name evidence="4" type="ORF">DCK97_18270</name>
</gene>
<dbReference type="GO" id="GO:0016747">
    <property type="term" value="F:acyltransferase activity, transferring groups other than amino-acyl groups"/>
    <property type="evidence" value="ECO:0007669"/>
    <property type="project" value="InterPro"/>
</dbReference>
<dbReference type="EMBL" id="DMAI01000302">
    <property type="protein sequence ID" value="HAE49366.1"/>
    <property type="molecule type" value="Genomic_DNA"/>
</dbReference>
<feature type="domain" description="N-acetyltransferase" evidence="3">
    <location>
        <begin position="90"/>
        <end position="256"/>
    </location>
</feature>
<keyword evidence="2" id="KW-0012">Acyltransferase</keyword>
<dbReference type="CDD" id="cd04301">
    <property type="entry name" value="NAT_SF"/>
    <property type="match status" value="1"/>
</dbReference>
<dbReference type="InterPro" id="IPR000182">
    <property type="entry name" value="GNAT_dom"/>
</dbReference>
<keyword evidence="1" id="KW-0808">Transferase</keyword>
<name>A0A3B9INQ2_9PROT</name>
<dbReference type="PANTHER" id="PTHR43877:SF1">
    <property type="entry name" value="ACETYLTRANSFERASE"/>
    <property type="match status" value="1"/>
</dbReference>
<comment type="caution">
    <text evidence="4">The sequence shown here is derived from an EMBL/GenBank/DDBJ whole genome shotgun (WGS) entry which is preliminary data.</text>
</comment>
<dbReference type="Gene3D" id="3.40.630.30">
    <property type="match status" value="1"/>
</dbReference>
<proteinExistence type="predicted"/>
<dbReference type="PANTHER" id="PTHR43877">
    <property type="entry name" value="AMINOALKYLPHOSPHONATE N-ACETYLTRANSFERASE-RELATED-RELATED"/>
    <property type="match status" value="1"/>
</dbReference>
<protein>
    <recommendedName>
        <fullName evidence="3">N-acetyltransferase domain-containing protein</fullName>
    </recommendedName>
</protein>
<sequence>MRRRRDLKMPRPAMSPSIDVVCPIYHTNHDARMTVRLWFSGTAPHPQKSWMDPRPQMGEASDVPRHRRIRAPMPDAAPAHTPLVTPLPVPVIRPLVDADGEGLIALIDLCWSAYPGCILDVDAELPELRHYASHVGARGGAAWVAVAGGDPAAPATADTILASCAVMAAEGEPAGHFELFKLYVSPRARRSGLARRMLVRAIEHARDAGGRHLMLWTDTRFTEGHAFYEAQGFTRGPLTRALHDLSRSVEYRYDLPLGSGA</sequence>
<dbReference type="Pfam" id="PF00583">
    <property type="entry name" value="Acetyltransf_1"/>
    <property type="match status" value="1"/>
</dbReference>
<dbReference type="PROSITE" id="PS51186">
    <property type="entry name" value="GNAT"/>
    <property type="match status" value="1"/>
</dbReference>
<evidence type="ECO:0000313" key="4">
    <source>
        <dbReference type="EMBL" id="HAE49366.1"/>
    </source>
</evidence>
<organism evidence="4 5">
    <name type="scientific">Tistrella mobilis</name>
    <dbReference type="NCBI Taxonomy" id="171437"/>
    <lineage>
        <taxon>Bacteria</taxon>
        <taxon>Pseudomonadati</taxon>
        <taxon>Pseudomonadota</taxon>
        <taxon>Alphaproteobacteria</taxon>
        <taxon>Geminicoccales</taxon>
        <taxon>Geminicoccaceae</taxon>
        <taxon>Tistrella</taxon>
    </lineage>
</organism>
<evidence type="ECO:0000256" key="1">
    <source>
        <dbReference type="ARBA" id="ARBA00022679"/>
    </source>
</evidence>
<dbReference type="AlphaFoldDB" id="A0A3B9INQ2"/>
<dbReference type="InterPro" id="IPR016181">
    <property type="entry name" value="Acyl_CoA_acyltransferase"/>
</dbReference>
<evidence type="ECO:0000259" key="3">
    <source>
        <dbReference type="PROSITE" id="PS51186"/>
    </source>
</evidence>